<dbReference type="Proteomes" id="UP000321945">
    <property type="component" value="Unassembled WGS sequence"/>
</dbReference>
<keyword evidence="1" id="KW-0812">Transmembrane</keyword>
<gene>
    <name evidence="2" type="ORF">ESV24_03410</name>
</gene>
<evidence type="ECO:0000313" key="2">
    <source>
        <dbReference type="EMBL" id="TXD70225.1"/>
    </source>
</evidence>
<organism evidence="2 3">
    <name type="scientific">Aequorivita lipolytica</name>
    <dbReference type="NCBI Taxonomy" id="153267"/>
    <lineage>
        <taxon>Bacteria</taxon>
        <taxon>Pseudomonadati</taxon>
        <taxon>Bacteroidota</taxon>
        <taxon>Flavobacteriia</taxon>
        <taxon>Flavobacteriales</taxon>
        <taxon>Flavobacteriaceae</taxon>
        <taxon>Aequorivita</taxon>
    </lineage>
</organism>
<reference evidence="2 3" key="1">
    <citation type="submission" date="2019-08" db="EMBL/GenBank/DDBJ databases">
        <title>Genome of Aequorivita lipolytica Y10-2 (type strain).</title>
        <authorList>
            <person name="Bowman J.P."/>
        </authorList>
    </citation>
    <scope>NUCLEOTIDE SEQUENCE [LARGE SCALE GENOMIC DNA]</scope>
    <source>
        <strain evidence="2 3">Y10-2</strain>
    </source>
</reference>
<accession>A0A5C6YT97</accession>
<comment type="caution">
    <text evidence="2">The sequence shown here is derived from an EMBL/GenBank/DDBJ whole genome shotgun (WGS) entry which is preliminary data.</text>
</comment>
<keyword evidence="3" id="KW-1185">Reference proteome</keyword>
<evidence type="ECO:0008006" key="4">
    <source>
        <dbReference type="Google" id="ProtNLM"/>
    </source>
</evidence>
<name>A0A5C6YT97_9FLAO</name>
<sequence length="65" mass="7202">MVLLIYNLFMFVAQATSGGEGPPPPSQNRPPQLPIDDNIWILIAVGVLFGIYIIYRRNRSTSKAA</sequence>
<dbReference type="EMBL" id="VORU01000002">
    <property type="protein sequence ID" value="TXD70225.1"/>
    <property type="molecule type" value="Genomic_DNA"/>
</dbReference>
<dbReference type="OrthoDB" id="1453281at2"/>
<dbReference type="AlphaFoldDB" id="A0A5C6YT97"/>
<evidence type="ECO:0000313" key="3">
    <source>
        <dbReference type="Proteomes" id="UP000321945"/>
    </source>
</evidence>
<proteinExistence type="predicted"/>
<feature type="transmembrane region" description="Helical" evidence="1">
    <location>
        <begin position="39"/>
        <end position="55"/>
    </location>
</feature>
<protein>
    <recommendedName>
        <fullName evidence="4">LPXTG cell wall anchor domain-containing protein</fullName>
    </recommendedName>
</protein>
<keyword evidence="1" id="KW-0472">Membrane</keyword>
<evidence type="ECO:0000256" key="1">
    <source>
        <dbReference type="SAM" id="Phobius"/>
    </source>
</evidence>
<dbReference type="RefSeq" id="WP_146743135.1">
    <property type="nucleotide sequence ID" value="NZ_CBCRZQ010000003.1"/>
</dbReference>
<keyword evidence="1" id="KW-1133">Transmembrane helix</keyword>